<accession>A0A3A8JJH0</accession>
<proteinExistence type="predicted"/>
<keyword evidence="3" id="KW-1185">Reference proteome</keyword>
<dbReference type="Proteomes" id="UP000268313">
    <property type="component" value="Unassembled WGS sequence"/>
</dbReference>
<dbReference type="EMBL" id="RAWE01000236">
    <property type="protein sequence ID" value="RKG95922.1"/>
    <property type="molecule type" value="Genomic_DNA"/>
</dbReference>
<evidence type="ECO:0000313" key="3">
    <source>
        <dbReference type="Proteomes" id="UP000268313"/>
    </source>
</evidence>
<comment type="caution">
    <text evidence="2">The sequence shown here is derived from an EMBL/GenBank/DDBJ whole genome shotgun (WGS) entry which is preliminary data.</text>
</comment>
<evidence type="ECO:0000313" key="2">
    <source>
        <dbReference type="EMBL" id="RKG95922.1"/>
    </source>
</evidence>
<reference evidence="3" key="1">
    <citation type="submission" date="2018-09" db="EMBL/GenBank/DDBJ databases">
        <authorList>
            <person name="Livingstone P.G."/>
            <person name="Whitworth D.E."/>
        </authorList>
    </citation>
    <scope>NUCLEOTIDE SEQUENCE [LARGE SCALE GENOMIC DNA]</scope>
    <source>
        <strain evidence="3">CA043D</strain>
    </source>
</reference>
<feature type="region of interest" description="Disordered" evidence="1">
    <location>
        <begin position="120"/>
        <end position="147"/>
    </location>
</feature>
<gene>
    <name evidence="2" type="ORF">D7X32_37555</name>
</gene>
<protein>
    <submittedName>
        <fullName evidence="2">Uncharacterized protein</fullName>
    </submittedName>
</protein>
<evidence type="ECO:0000256" key="1">
    <source>
        <dbReference type="SAM" id="MobiDB-lite"/>
    </source>
</evidence>
<dbReference type="AlphaFoldDB" id="A0A3A8JJH0"/>
<name>A0A3A8JJH0_9BACT</name>
<sequence length="147" mass="16091">MVGMTPEELERIQQLVAGVSYRDWKVISFIDPKGVARMQISAILPDSTTGKPFENYSIALPLCSEMSDGLILDLVFELIKEYEIHEAAERFSVAGKRLYFPHRPDGMPLFEVPSMRGALPTPVSAEGEGAGEGEARAHVPMAGRKSG</sequence>
<organism evidence="2 3">
    <name type="scientific">Corallococcus carmarthensis</name>
    <dbReference type="NCBI Taxonomy" id="2316728"/>
    <lineage>
        <taxon>Bacteria</taxon>
        <taxon>Pseudomonadati</taxon>
        <taxon>Myxococcota</taxon>
        <taxon>Myxococcia</taxon>
        <taxon>Myxococcales</taxon>
        <taxon>Cystobacterineae</taxon>
        <taxon>Myxococcaceae</taxon>
        <taxon>Corallococcus</taxon>
    </lineage>
</organism>